<gene>
    <name evidence="1" type="ORF">M9H77_31173</name>
</gene>
<protein>
    <submittedName>
        <fullName evidence="1">Uncharacterized protein</fullName>
    </submittedName>
</protein>
<accession>A0ACC0A383</accession>
<evidence type="ECO:0000313" key="1">
    <source>
        <dbReference type="EMBL" id="KAI5653986.1"/>
    </source>
</evidence>
<dbReference type="EMBL" id="CM044707">
    <property type="protein sequence ID" value="KAI5653986.1"/>
    <property type="molecule type" value="Genomic_DNA"/>
</dbReference>
<evidence type="ECO:0000313" key="2">
    <source>
        <dbReference type="Proteomes" id="UP001060085"/>
    </source>
</evidence>
<name>A0ACC0A383_CATRO</name>
<dbReference type="Proteomes" id="UP001060085">
    <property type="component" value="Linkage Group LG07"/>
</dbReference>
<keyword evidence="2" id="KW-1185">Reference proteome</keyword>
<comment type="caution">
    <text evidence="1">The sequence shown here is derived from an EMBL/GenBank/DDBJ whole genome shotgun (WGS) entry which is preliminary data.</text>
</comment>
<reference evidence="2" key="1">
    <citation type="journal article" date="2023" name="Nat. Plants">
        <title>Single-cell RNA sequencing provides a high-resolution roadmap for understanding the multicellular compartmentation of specialized metabolism.</title>
        <authorList>
            <person name="Sun S."/>
            <person name="Shen X."/>
            <person name="Li Y."/>
            <person name="Li Y."/>
            <person name="Wang S."/>
            <person name="Li R."/>
            <person name="Zhang H."/>
            <person name="Shen G."/>
            <person name="Guo B."/>
            <person name="Wei J."/>
            <person name="Xu J."/>
            <person name="St-Pierre B."/>
            <person name="Chen S."/>
            <person name="Sun C."/>
        </authorList>
    </citation>
    <scope>NUCLEOTIDE SEQUENCE [LARGE SCALE GENOMIC DNA]</scope>
</reference>
<proteinExistence type="predicted"/>
<organism evidence="1 2">
    <name type="scientific">Catharanthus roseus</name>
    <name type="common">Madagascar periwinkle</name>
    <name type="synonym">Vinca rosea</name>
    <dbReference type="NCBI Taxonomy" id="4058"/>
    <lineage>
        <taxon>Eukaryota</taxon>
        <taxon>Viridiplantae</taxon>
        <taxon>Streptophyta</taxon>
        <taxon>Embryophyta</taxon>
        <taxon>Tracheophyta</taxon>
        <taxon>Spermatophyta</taxon>
        <taxon>Magnoliopsida</taxon>
        <taxon>eudicotyledons</taxon>
        <taxon>Gunneridae</taxon>
        <taxon>Pentapetalae</taxon>
        <taxon>asterids</taxon>
        <taxon>lamiids</taxon>
        <taxon>Gentianales</taxon>
        <taxon>Apocynaceae</taxon>
        <taxon>Rauvolfioideae</taxon>
        <taxon>Vinceae</taxon>
        <taxon>Catharanthinae</taxon>
        <taxon>Catharanthus</taxon>
    </lineage>
</organism>
<sequence length="184" mass="21607">MALLDRDAPSDYSMAEQKTKQVVFLNVEEEIEDEKLVRVDEECYQFCYLVRPLLKTHKDDEEGLKTKLHPNLYKMAWVKNTTLKVQHCGFNNTYSFKEKGIDFTFRPIKDLQPLKLKHSTPSFLLKRLTSGDGILGPYPNSSESSSFQRERIDRDAILQLDRKYNIWKPKYKLNHSCSKKKKSI</sequence>